<comment type="caution">
    <text evidence="2">Once thought to be involved in copper homeostasis, experiments in E.coli have shown this is not the case.</text>
</comment>
<evidence type="ECO:0000313" key="3">
    <source>
        <dbReference type="EMBL" id="QAY64126.1"/>
    </source>
</evidence>
<evidence type="ECO:0000313" key="4">
    <source>
        <dbReference type="Proteomes" id="UP000291758"/>
    </source>
</evidence>
<sequence>MPGVAPNDARPTAPEIASEISSGIALEIAVQDVAGALVAARHGAQRIELCVALAATGGLTPSAGLVAAVADALAGTGVGVHVLVRPRPGGFVYDDAEVDVQVRDVRAVLDAGADGVVVGALTADGQVDAAVLDALVAAARGADVTFHRAFDVVGDRAETLRALHRAGVRRVLTSGGAPSAGAGVAELARLAPVATSLGIELMAGGGVAPDDVAALVAAGVDAVHLSARRSVAGDGGPGGGDGARDVTDAAVVAAAAAALGAVA</sequence>
<dbReference type="PANTHER" id="PTHR12598:SF0">
    <property type="entry name" value="COPPER HOMEOSTASIS PROTEIN CUTC HOMOLOG"/>
    <property type="match status" value="1"/>
</dbReference>
<dbReference type="PANTHER" id="PTHR12598">
    <property type="entry name" value="COPPER HOMEOSTASIS PROTEIN CUTC"/>
    <property type="match status" value="1"/>
</dbReference>
<gene>
    <name evidence="2" type="primary">cutC</name>
    <name evidence="3" type="ORF">ET495_13880</name>
</gene>
<proteinExistence type="inferred from homology"/>
<dbReference type="AlphaFoldDB" id="A0A4P6ENV8"/>
<dbReference type="GO" id="GO:0005737">
    <property type="term" value="C:cytoplasm"/>
    <property type="evidence" value="ECO:0007669"/>
    <property type="project" value="UniProtKB-SubCell"/>
</dbReference>
<dbReference type="Pfam" id="PF03932">
    <property type="entry name" value="CutC"/>
    <property type="match status" value="1"/>
</dbReference>
<dbReference type="InterPro" id="IPR036822">
    <property type="entry name" value="CutC-like_dom_sf"/>
</dbReference>
<dbReference type="HAMAP" id="MF_00795">
    <property type="entry name" value="CutC"/>
    <property type="match status" value="1"/>
</dbReference>
<dbReference type="EMBL" id="CP035495">
    <property type="protein sequence ID" value="QAY64126.1"/>
    <property type="molecule type" value="Genomic_DNA"/>
</dbReference>
<evidence type="ECO:0000256" key="2">
    <source>
        <dbReference type="HAMAP-Rule" id="MF_00795"/>
    </source>
</evidence>
<protein>
    <recommendedName>
        <fullName evidence="2">PF03932 family protein CutC</fullName>
    </recommendedName>
</protein>
<comment type="similarity">
    <text evidence="1 2">Belongs to the CutC family.</text>
</comment>
<comment type="subcellular location">
    <subcellularLocation>
        <location evidence="2">Cytoplasm</location>
    </subcellularLocation>
</comment>
<accession>A0A4P6ENV8</accession>
<dbReference type="OrthoDB" id="9815677at2"/>
<dbReference type="SUPFAM" id="SSF110395">
    <property type="entry name" value="CutC-like"/>
    <property type="match status" value="1"/>
</dbReference>
<name>A0A4P6ENV8_9MICO</name>
<keyword evidence="2" id="KW-0963">Cytoplasm</keyword>
<dbReference type="Gene3D" id="3.20.20.380">
    <property type="entry name" value="Copper homeostasis (CutC) domain"/>
    <property type="match status" value="1"/>
</dbReference>
<dbReference type="Proteomes" id="UP000291758">
    <property type="component" value="Chromosome"/>
</dbReference>
<reference evidence="3 4" key="1">
    <citation type="submission" date="2019-01" db="EMBL/GenBank/DDBJ databases">
        <title>Genome sequencing of strain 2JSPR-7.</title>
        <authorList>
            <person name="Heo J."/>
            <person name="Kim S.-J."/>
            <person name="Kim J.-S."/>
            <person name="Hong S.-B."/>
            <person name="Kwon S.-W."/>
        </authorList>
    </citation>
    <scope>NUCLEOTIDE SEQUENCE [LARGE SCALE GENOMIC DNA]</scope>
    <source>
        <strain evidence="3 4">2JSPR-7</strain>
    </source>
</reference>
<organism evidence="3 4">
    <name type="scientific">Xylanimonas allomyrinae</name>
    <dbReference type="NCBI Taxonomy" id="2509459"/>
    <lineage>
        <taxon>Bacteria</taxon>
        <taxon>Bacillati</taxon>
        <taxon>Actinomycetota</taxon>
        <taxon>Actinomycetes</taxon>
        <taxon>Micrococcales</taxon>
        <taxon>Promicromonosporaceae</taxon>
        <taxon>Xylanimonas</taxon>
    </lineage>
</organism>
<evidence type="ECO:0000256" key="1">
    <source>
        <dbReference type="ARBA" id="ARBA00007768"/>
    </source>
</evidence>
<dbReference type="GO" id="GO:0005507">
    <property type="term" value="F:copper ion binding"/>
    <property type="evidence" value="ECO:0007669"/>
    <property type="project" value="TreeGrafter"/>
</dbReference>
<keyword evidence="4" id="KW-1185">Reference proteome</keyword>
<dbReference type="KEGG" id="xyl:ET495_13880"/>
<dbReference type="InterPro" id="IPR005627">
    <property type="entry name" value="CutC-like"/>
</dbReference>